<sequence length="119" mass="14211">MNYKLELNTQEPNSKIVFHNILFDSFKINIIERYIGSMKARPVLCEVLFKVRTLDNELITRRDGNMRVKIKGDQFDTYQELSRKLGSYEYKNKLINRKEVDQDYVHFILSLVISNYDLN</sequence>
<dbReference type="Proteomes" id="UP000276953">
    <property type="component" value="Unassembled WGS sequence"/>
</dbReference>
<dbReference type="OrthoDB" id="1266472at2"/>
<dbReference type="KEGG" id="carh:EGY05_11610"/>
<reference evidence="2" key="2">
    <citation type="submission" date="2016-07" db="EMBL/GenBank/DDBJ databases">
        <authorList>
            <person name="Jeong J.-J."/>
            <person name="Kim D.W."/>
            <person name="Sang M.K."/>
            <person name="Choi I.-G."/>
            <person name="Kim K.D."/>
        </authorList>
    </citation>
    <scope>NUCLEOTIDE SEQUENCE</scope>
    <source>
        <strain evidence="2">CC-VM-7</strain>
    </source>
</reference>
<keyword evidence="6" id="KW-1185">Reference proteome</keyword>
<accession>A0A1B8ZRN8</accession>
<dbReference type="Proteomes" id="UP000093432">
    <property type="component" value="Unassembled WGS sequence"/>
</dbReference>
<proteinExistence type="predicted"/>
<organism evidence="2 4">
    <name type="scientific">Chryseobacterium arthrosphaerae</name>
    <dbReference type="NCBI Taxonomy" id="651561"/>
    <lineage>
        <taxon>Bacteria</taxon>
        <taxon>Pseudomonadati</taxon>
        <taxon>Bacteroidota</taxon>
        <taxon>Flavobacteriia</taxon>
        <taxon>Flavobacteriales</taxon>
        <taxon>Weeksellaceae</taxon>
        <taxon>Chryseobacterium group</taxon>
        <taxon>Chryseobacterium</taxon>
    </lineage>
</organism>
<evidence type="ECO:0000313" key="5">
    <source>
        <dbReference type="Proteomes" id="UP000276953"/>
    </source>
</evidence>
<evidence type="ECO:0000313" key="3">
    <source>
        <dbReference type="EMBL" id="RTZ49221.1"/>
    </source>
</evidence>
<evidence type="ECO:0000313" key="6">
    <source>
        <dbReference type="Proteomes" id="UP001350005"/>
    </source>
</evidence>
<reference evidence="1 6" key="4">
    <citation type="submission" date="2024-01" db="EMBL/GenBank/DDBJ databases">
        <title>Whole genome of Chryseobacterium arthrosphaerae NNCa 2741.</title>
        <authorList>
            <person name="Boriskina E.V."/>
            <person name="Gordinskaya N.A."/>
            <person name="Kropotov V.S."/>
            <person name="Alekseeva A.E."/>
            <person name="Makhova M.A."/>
            <person name="Kryazhev D.V."/>
            <person name="Shkurkina I.S."/>
        </authorList>
    </citation>
    <scope>NUCLEOTIDE SEQUENCE [LARGE SCALE GENOMIC DNA]</scope>
    <source>
        <strain evidence="1 6">NNCa 2741</strain>
    </source>
</reference>
<reference evidence="3 5" key="3">
    <citation type="submission" date="2018-12" db="EMBL/GenBank/DDBJ databases">
        <title>Draft Genome Sequence of Chryseobacterium arthrosphaerae strain ED882-96 Isolated from the Blood of a Patient with Liver Cirrhosis in Taiwan.</title>
        <authorList>
            <person name="Lin J.-N."/>
            <person name="Lai C.-H."/>
            <person name="Yang C.-H."/>
            <person name="Huang Y.-H."/>
        </authorList>
    </citation>
    <scope>NUCLEOTIDE SEQUENCE [LARGE SCALE GENOMIC DNA]</scope>
    <source>
        <strain evidence="3 5">ED882-96</strain>
    </source>
</reference>
<dbReference type="Proteomes" id="UP001350005">
    <property type="component" value="Unassembled WGS sequence"/>
</dbReference>
<protein>
    <submittedName>
        <fullName evidence="2">Prevent-host-death protein</fullName>
    </submittedName>
</protein>
<dbReference type="RefSeq" id="WP_065398241.1">
    <property type="nucleotide sequence ID" value="NZ_CP033811.1"/>
</dbReference>
<dbReference type="EMBL" id="JAZGJU010000026">
    <property type="protein sequence ID" value="MEE6128342.1"/>
    <property type="molecule type" value="Genomic_DNA"/>
</dbReference>
<comment type="caution">
    <text evidence="2">The sequence shown here is derived from an EMBL/GenBank/DDBJ whole genome shotgun (WGS) entry which is preliminary data.</text>
</comment>
<evidence type="ECO:0000313" key="4">
    <source>
        <dbReference type="Proteomes" id="UP000093432"/>
    </source>
</evidence>
<dbReference type="EMBL" id="RYFC01000001">
    <property type="protein sequence ID" value="RTZ49221.1"/>
    <property type="molecule type" value="Genomic_DNA"/>
</dbReference>
<evidence type="ECO:0000313" key="1">
    <source>
        <dbReference type="EMBL" id="MEE6128342.1"/>
    </source>
</evidence>
<gene>
    <name evidence="2" type="ORF">BBI00_07825</name>
    <name evidence="3" type="ORF">EJ377_00025</name>
    <name evidence="1" type="ORF">V2E39_13190</name>
</gene>
<dbReference type="EMBL" id="MAYG01000001">
    <property type="protein sequence ID" value="OCA74251.1"/>
    <property type="molecule type" value="Genomic_DNA"/>
</dbReference>
<name>A0A1B8ZRN8_9FLAO</name>
<reference evidence="4" key="1">
    <citation type="submission" date="2016-07" db="EMBL/GenBank/DDBJ databases">
        <authorList>
            <person name="Florea S."/>
            <person name="Webb J.S."/>
            <person name="Jaromczyk J."/>
            <person name="Schardl C.L."/>
        </authorList>
    </citation>
    <scope>NUCLEOTIDE SEQUENCE [LARGE SCALE GENOMIC DNA]</scope>
    <source>
        <strain evidence="4">CC-VM-7</strain>
    </source>
</reference>
<evidence type="ECO:0000313" key="2">
    <source>
        <dbReference type="EMBL" id="OCA74251.1"/>
    </source>
</evidence>
<dbReference type="AlphaFoldDB" id="A0A1B8ZRN8"/>